<dbReference type="PANTHER" id="PTHR47481">
    <property type="match status" value="1"/>
</dbReference>
<dbReference type="GeneID" id="110778342"/>
<name>A0A9R0HXE0_SPIOL</name>
<protein>
    <recommendedName>
        <fullName evidence="4">Retrotransposon gag domain-containing protein</fullName>
    </recommendedName>
</protein>
<evidence type="ECO:0000313" key="2">
    <source>
        <dbReference type="Proteomes" id="UP000813463"/>
    </source>
</evidence>
<organism evidence="2 3">
    <name type="scientific">Spinacia oleracea</name>
    <name type="common">Spinach</name>
    <dbReference type="NCBI Taxonomy" id="3562"/>
    <lineage>
        <taxon>Eukaryota</taxon>
        <taxon>Viridiplantae</taxon>
        <taxon>Streptophyta</taxon>
        <taxon>Embryophyta</taxon>
        <taxon>Tracheophyta</taxon>
        <taxon>Spermatophyta</taxon>
        <taxon>Magnoliopsida</taxon>
        <taxon>eudicotyledons</taxon>
        <taxon>Gunneridae</taxon>
        <taxon>Pentapetalae</taxon>
        <taxon>Caryophyllales</taxon>
        <taxon>Chenopodiaceae</taxon>
        <taxon>Chenopodioideae</taxon>
        <taxon>Anserineae</taxon>
        <taxon>Spinacia</taxon>
    </lineage>
</organism>
<evidence type="ECO:0000256" key="1">
    <source>
        <dbReference type="SAM" id="MobiDB-lite"/>
    </source>
</evidence>
<dbReference type="Proteomes" id="UP000813463">
    <property type="component" value="Chromosome 4"/>
</dbReference>
<feature type="compositionally biased region" description="Polar residues" evidence="1">
    <location>
        <begin position="175"/>
        <end position="185"/>
    </location>
</feature>
<dbReference type="KEGG" id="soe:110778342"/>
<feature type="region of interest" description="Disordered" evidence="1">
    <location>
        <begin position="175"/>
        <end position="231"/>
    </location>
</feature>
<accession>A0A9R0HXE0</accession>
<gene>
    <name evidence="3" type="primary">LOC110778342</name>
</gene>
<evidence type="ECO:0000313" key="3">
    <source>
        <dbReference type="RefSeq" id="XP_021838593.1"/>
    </source>
</evidence>
<dbReference type="RefSeq" id="XP_021838593.1">
    <property type="nucleotide sequence ID" value="XM_021982901.2"/>
</dbReference>
<dbReference type="OrthoDB" id="1729427at2759"/>
<dbReference type="AlphaFoldDB" id="A0A9R0HXE0"/>
<dbReference type="Pfam" id="PF14223">
    <property type="entry name" value="Retrotran_gag_2"/>
    <property type="match status" value="1"/>
</dbReference>
<reference evidence="3" key="2">
    <citation type="submission" date="2025-08" db="UniProtKB">
        <authorList>
            <consortium name="RefSeq"/>
        </authorList>
    </citation>
    <scope>IDENTIFICATION</scope>
    <source>
        <tissue evidence="3">Leaf</tissue>
    </source>
</reference>
<keyword evidence="2" id="KW-1185">Reference proteome</keyword>
<feature type="compositionally biased region" description="Gly residues" evidence="1">
    <location>
        <begin position="189"/>
        <end position="206"/>
    </location>
</feature>
<proteinExistence type="predicted"/>
<dbReference type="PANTHER" id="PTHR47481:SF38">
    <property type="entry name" value="POU DOMAIN, CLASS 4, TRANSCRIPTION FACTOR 1-LIKE"/>
    <property type="match status" value="1"/>
</dbReference>
<sequence length="231" mass="25309">MVLDHIDPKIKKPKDVDDDLWERLDAIVLQWLYGTISKDLLLKVLDENATAQDIWNRLRKIFQDTRGTWVVILENQFGHIRMNNYSSLDEYCDALKTVADQLAALEHPVSEERLVLQLVGKVDPEYRTIATIIRQTNPLPSFEEACSTLDLDRLDRLNDKDEDDSSTAMLVAGSHNNTATTSHQPTNNTGGGGGRGGGGKTGGGGKNKGKKYGSRGGSGSNSGDKGRGSQQ</sequence>
<evidence type="ECO:0008006" key="4">
    <source>
        <dbReference type="Google" id="ProtNLM"/>
    </source>
</evidence>
<reference evidence="2" key="1">
    <citation type="journal article" date="2021" name="Nat. Commun.">
        <title>Genomic analyses provide insights into spinach domestication and the genetic basis of agronomic traits.</title>
        <authorList>
            <person name="Cai X."/>
            <person name="Sun X."/>
            <person name="Xu C."/>
            <person name="Sun H."/>
            <person name="Wang X."/>
            <person name="Ge C."/>
            <person name="Zhang Z."/>
            <person name="Wang Q."/>
            <person name="Fei Z."/>
            <person name="Jiao C."/>
            <person name="Wang Q."/>
        </authorList>
    </citation>
    <scope>NUCLEOTIDE SEQUENCE [LARGE SCALE GENOMIC DNA]</scope>
    <source>
        <strain evidence="2">cv. Varoflay</strain>
    </source>
</reference>